<sequence>MASHPTDFLLNGNNLGTAEMREVRSECYQPEAVEGEVVAVIIGPSGSGKWPQRFVRQLTTIHEPTNIDYLIDAYLLLLPALSAGVTVRSFRL</sequence>
<evidence type="ECO:0000313" key="3">
    <source>
        <dbReference type="Proteomes" id="UP000250186"/>
    </source>
</evidence>
<name>A0A3N0UG07_9GAMM</name>
<dbReference type="EMBL" id="LUSW01000031">
    <property type="protein sequence ID" value="RAT32235.1"/>
    <property type="molecule type" value="Genomic_DNA"/>
</dbReference>
<dbReference type="Proteomes" id="UP000274511">
    <property type="component" value="Unassembled WGS sequence"/>
</dbReference>
<accession>A0A3N0UG07</accession>
<protein>
    <submittedName>
        <fullName evidence="2">Uncharacterized protein</fullName>
    </submittedName>
</protein>
<evidence type="ECO:0000313" key="4">
    <source>
        <dbReference type="Proteomes" id="UP000274511"/>
    </source>
</evidence>
<dbReference type="Proteomes" id="UP000250186">
    <property type="component" value="Unassembled WGS sequence"/>
</dbReference>
<comment type="caution">
    <text evidence="2">The sequence shown here is derived from an EMBL/GenBank/DDBJ whole genome shotgun (WGS) entry which is preliminary data.</text>
</comment>
<keyword evidence="3" id="KW-1185">Reference proteome</keyword>
<evidence type="ECO:0000313" key="2">
    <source>
        <dbReference type="EMBL" id="ROH79182.1"/>
    </source>
</evidence>
<dbReference type="AlphaFoldDB" id="A0A3N0UG07"/>
<dbReference type="EMBL" id="RJUJ01000010">
    <property type="protein sequence ID" value="ROH79182.1"/>
    <property type="molecule type" value="Genomic_DNA"/>
</dbReference>
<proteinExistence type="predicted"/>
<evidence type="ECO:0000313" key="1">
    <source>
        <dbReference type="EMBL" id="RAT32235.1"/>
    </source>
</evidence>
<dbReference type="GeneID" id="61120641"/>
<dbReference type="RefSeq" id="WP_085688912.1">
    <property type="nucleotide sequence ID" value="NZ_CP065534.1"/>
</dbReference>
<organism evidence="2 4">
    <name type="scientific">Lonsdalea populi</name>
    <dbReference type="NCBI Taxonomy" id="1172565"/>
    <lineage>
        <taxon>Bacteria</taxon>
        <taxon>Pseudomonadati</taxon>
        <taxon>Pseudomonadota</taxon>
        <taxon>Gammaproteobacteria</taxon>
        <taxon>Enterobacterales</taxon>
        <taxon>Pectobacteriaceae</taxon>
        <taxon>Lonsdalea</taxon>
    </lineage>
</organism>
<reference evidence="1 3" key="1">
    <citation type="submission" date="2016-02" db="EMBL/GenBank/DDBJ databases">
        <title>Species-wide whole genome sequencing reveals diversity, host range in Lonsdalea quercina.</title>
        <authorList>
            <person name="Li Y."/>
        </authorList>
    </citation>
    <scope>NUCLEOTIDE SEQUENCE [LARGE SCALE GENOMIC DNA]</scope>
    <source>
        <strain evidence="1 3">CFCC 12721</strain>
    </source>
</reference>
<gene>
    <name evidence="1" type="ORF">AU492_13165</name>
    <name evidence="2" type="ORF">EC392_11185</name>
</gene>
<reference evidence="2 4" key="2">
    <citation type="submission" date="2018-10" db="EMBL/GenBank/DDBJ databases">
        <title>New species genome.</title>
        <authorList>
            <person name="Li Y."/>
        </authorList>
    </citation>
    <scope>NUCLEOTIDE SEQUENCE [LARGE SCALE GENOMIC DNA]</scope>
    <source>
        <strain evidence="2 4">L6_4B</strain>
    </source>
</reference>